<keyword evidence="4" id="KW-1185">Reference proteome</keyword>
<evidence type="ECO:0000256" key="1">
    <source>
        <dbReference type="SAM" id="SignalP"/>
    </source>
</evidence>
<accession>A0ABS3LP02</accession>
<dbReference type="Proteomes" id="UP000664399">
    <property type="component" value="Unassembled WGS sequence"/>
</dbReference>
<name>A0ABS3LP02_9PROT</name>
<dbReference type="Pfam" id="PF09084">
    <property type="entry name" value="NMT1"/>
    <property type="match status" value="1"/>
</dbReference>
<organism evidence="3 4">
    <name type="scientific">Acetobacter suratthaniensis</name>
    <dbReference type="NCBI Taxonomy" id="1502841"/>
    <lineage>
        <taxon>Bacteria</taxon>
        <taxon>Pseudomonadati</taxon>
        <taxon>Pseudomonadota</taxon>
        <taxon>Alphaproteobacteria</taxon>
        <taxon>Acetobacterales</taxon>
        <taxon>Acetobacteraceae</taxon>
        <taxon>Acetobacter</taxon>
    </lineage>
</organism>
<dbReference type="InterPro" id="IPR006311">
    <property type="entry name" value="TAT_signal"/>
</dbReference>
<gene>
    <name evidence="3" type="ORF">J2D75_11495</name>
</gene>
<evidence type="ECO:0000259" key="2">
    <source>
        <dbReference type="Pfam" id="PF09084"/>
    </source>
</evidence>
<comment type="caution">
    <text evidence="3">The sequence shown here is derived from an EMBL/GenBank/DDBJ whole genome shotgun (WGS) entry which is preliminary data.</text>
</comment>
<dbReference type="RefSeq" id="WP_207854961.1">
    <property type="nucleotide sequence ID" value="NZ_JAFVMG010000014.1"/>
</dbReference>
<dbReference type="PANTHER" id="PTHR30024">
    <property type="entry name" value="ALIPHATIC SULFONATES-BINDING PROTEIN-RELATED"/>
    <property type="match status" value="1"/>
</dbReference>
<evidence type="ECO:0000313" key="3">
    <source>
        <dbReference type="EMBL" id="MBO1329094.1"/>
    </source>
</evidence>
<dbReference type="EMBL" id="JAFVMG010000014">
    <property type="protein sequence ID" value="MBO1329094.1"/>
    <property type="molecule type" value="Genomic_DNA"/>
</dbReference>
<dbReference type="SUPFAM" id="SSF53850">
    <property type="entry name" value="Periplasmic binding protein-like II"/>
    <property type="match status" value="1"/>
</dbReference>
<dbReference type="Gene3D" id="3.40.190.10">
    <property type="entry name" value="Periplasmic binding protein-like II"/>
    <property type="match status" value="2"/>
</dbReference>
<feature type="domain" description="SsuA/THI5-like" evidence="2">
    <location>
        <begin position="85"/>
        <end position="258"/>
    </location>
</feature>
<keyword evidence="1" id="KW-0732">Signal</keyword>
<reference evidence="3 4" key="1">
    <citation type="submission" date="2021-03" db="EMBL/GenBank/DDBJ databases">
        <title>The complete genome sequence of Acetobacter suratthaniensis TBRC 1719.</title>
        <authorList>
            <person name="Charoenyingcharoen P."/>
            <person name="Yukphan P."/>
        </authorList>
    </citation>
    <scope>NUCLEOTIDE SEQUENCE [LARGE SCALE GENOMIC DNA]</scope>
    <source>
        <strain evidence="3 4">TBRC 1719</strain>
    </source>
</reference>
<dbReference type="InterPro" id="IPR015168">
    <property type="entry name" value="SsuA/THI5"/>
</dbReference>
<feature type="chain" id="PRO_5046621447" evidence="1">
    <location>
        <begin position="30"/>
        <end position="361"/>
    </location>
</feature>
<feature type="signal peptide" evidence="1">
    <location>
        <begin position="1"/>
        <end position="29"/>
    </location>
</feature>
<proteinExistence type="predicted"/>
<dbReference type="PANTHER" id="PTHR30024:SF21">
    <property type="entry name" value="ABC TRANSPORTER SUBSTRATE-BINDING PROTEIN"/>
    <property type="match status" value="1"/>
</dbReference>
<sequence>MKRLMNAALSRRGFLAVAGSALAVRPALAAERIVRVGVPRAFDEAGRPVEAEGMLGAATFSALNAALAAHQARVEWRYFVNAGPDINEAFASGQIDLALYGDFPAVIARAAGIDIRLILPLTRGALESYLVVPTDSPAKTVQDLKGKRLAVNLGRPWTLAFSRLLRQSGLKLSDFQIVNLVMPEGDAAVAGHHVDGQVTLNGLALQARGAARILWSTAQAPLSWKFGTGLFASNAIIQQDPDLIQAIVTALISGSTFYARPENRDQYLRIAAATQNLPLELREESWKGKDIRGVLSPVFDDFITQHYRDVAQFARASHLISHDIDISTMIDTDFSRKALLNAEAENTWPILDADGNPLQKR</sequence>
<evidence type="ECO:0000313" key="4">
    <source>
        <dbReference type="Proteomes" id="UP000664399"/>
    </source>
</evidence>
<protein>
    <submittedName>
        <fullName evidence="3">ABC transporter substrate-binding protein</fullName>
    </submittedName>
</protein>
<dbReference type="PROSITE" id="PS51318">
    <property type="entry name" value="TAT"/>
    <property type="match status" value="1"/>
</dbReference>